<dbReference type="EMBL" id="MN739945">
    <property type="protein sequence ID" value="QHT79064.1"/>
    <property type="molecule type" value="Genomic_DNA"/>
</dbReference>
<accession>A0A6C0HF52</accession>
<dbReference type="InterPro" id="IPR030392">
    <property type="entry name" value="S74_ICA"/>
</dbReference>
<protein>
    <recommendedName>
        <fullName evidence="1">Peptidase S74 domain-containing protein</fullName>
    </recommendedName>
</protein>
<feature type="domain" description="Peptidase S74" evidence="1">
    <location>
        <begin position="152"/>
        <end position="237"/>
    </location>
</feature>
<proteinExistence type="predicted"/>
<reference evidence="2" key="1">
    <citation type="journal article" date="2020" name="Nature">
        <title>Giant virus diversity and host interactions through global metagenomics.</title>
        <authorList>
            <person name="Schulz F."/>
            <person name="Roux S."/>
            <person name="Paez-Espino D."/>
            <person name="Jungbluth S."/>
            <person name="Walsh D.A."/>
            <person name="Denef V.J."/>
            <person name="McMahon K.D."/>
            <person name="Konstantinidis K.T."/>
            <person name="Eloe-Fadrosh E.A."/>
            <person name="Kyrpides N.C."/>
            <person name="Woyke T."/>
        </authorList>
    </citation>
    <scope>NUCLEOTIDE SEQUENCE</scope>
    <source>
        <strain evidence="2">GVMAG-M-3300023179-97</strain>
    </source>
</reference>
<evidence type="ECO:0000313" key="2">
    <source>
        <dbReference type="EMBL" id="QHT79064.1"/>
    </source>
</evidence>
<dbReference type="AlphaFoldDB" id="A0A6C0HF52"/>
<sequence>MSYQSANPFITNIVPLFNVTNSPGGPSSTTSNYSSQINGFQKMLNYNTNTLNADNINGLTGKIVTINSDIYLNGSLVSNGFNMGTNNFGSNITNCYNFNVSTPTASMNIGSATEFNPGIRFYTNNIEAFYIDYQGNAFFSGTITSKGTQTYSDERLKTNIVSLSDSVGLVSQLRGVQFIKDNISTIGFIAQEVNTILPNIVNTSNAYWSVDYLQVIPLLVESIKELSSRINSIEKILETRITRGGN</sequence>
<evidence type="ECO:0000259" key="1">
    <source>
        <dbReference type="PROSITE" id="PS51688"/>
    </source>
</evidence>
<organism evidence="2">
    <name type="scientific">viral metagenome</name>
    <dbReference type="NCBI Taxonomy" id="1070528"/>
    <lineage>
        <taxon>unclassified sequences</taxon>
        <taxon>metagenomes</taxon>
        <taxon>organismal metagenomes</taxon>
    </lineage>
</organism>
<name>A0A6C0HF52_9ZZZZ</name>
<dbReference type="PROSITE" id="PS51688">
    <property type="entry name" value="ICA"/>
    <property type="match status" value="1"/>
</dbReference>
<dbReference type="Pfam" id="PF13884">
    <property type="entry name" value="Peptidase_S74"/>
    <property type="match status" value="1"/>
</dbReference>